<evidence type="ECO:0000313" key="1">
    <source>
        <dbReference type="EMBL" id="MQY13526.1"/>
    </source>
</evidence>
<keyword evidence="2" id="KW-1185">Reference proteome</keyword>
<reference evidence="1 2" key="1">
    <citation type="submission" date="2019-10" db="EMBL/GenBank/DDBJ databases">
        <title>Streptomyces smaragdinus sp. nov. and Streptomyces fabii sp. nov., isolated from the gut of fungus growing-termite Macrotermes natalensis.</title>
        <authorList>
            <person name="Schwitalla J."/>
            <person name="Benndorf R."/>
            <person name="Martin K."/>
            <person name="De Beer W."/>
            <person name="Kaster A.-K."/>
            <person name="Vollmers J."/>
            <person name="Poulsen M."/>
            <person name="Beemelmanns C."/>
        </authorList>
    </citation>
    <scope>NUCLEOTIDE SEQUENCE [LARGE SCALE GENOMIC DNA]</scope>
    <source>
        <strain evidence="1 2">RB5</strain>
    </source>
</reference>
<dbReference type="RefSeq" id="WP_153453330.1">
    <property type="nucleotide sequence ID" value="NZ_WEGJ01000013.1"/>
</dbReference>
<proteinExistence type="predicted"/>
<dbReference type="InterPro" id="IPR027417">
    <property type="entry name" value="P-loop_NTPase"/>
</dbReference>
<dbReference type="SUPFAM" id="SSF52540">
    <property type="entry name" value="P-loop containing nucleoside triphosphate hydrolases"/>
    <property type="match status" value="1"/>
</dbReference>
<comment type="caution">
    <text evidence="1">The sequence shown here is derived from an EMBL/GenBank/DDBJ whole genome shotgun (WGS) entry which is preliminary data.</text>
</comment>
<sequence length="636" mass="67173">MSEVPPGGGRLRGRDREVDAVLMRLHATRLVTLTGVPGVGTTGLGREVAEQARLRDGRDVVWVSGAGDTGGLAERLRRRFAGGREALLVLDGWDHPALVAELLDVSPRLRLLVVADRPLGLPGEDVLVLPPLAVPAPDAPTPDLRRLPAVALLADHPGADAVVEAHPALAAEACRRAQGIPAALVEASAWLAGPDTAPGDLDAMEHAFTHDGRWAESAARSYGRCSEAERLLWRRLSVFHGAFDNDAVLAVCVWGALAADEVRATLARIAPFTLLPVPDAAGSRRLLPAALRALGARELGRGGEYETLLLHHRRWFVGRAWQAAAWWRAGRQSQARELALAELADLRAAMDPRTAPGSATAEAGTALDVAVGLWFLWVVCGRAAEGRERLRTALDALPAPAPARALWLSAWLELDCGAPATAARLIAEATRSAARDDDAHCLGLLAHLRGAIALWSGDPAGAIPELRASLGLLDDTTPFGPGRELIRVSLALALARTDPAQAREVARPDVADDPFAEAWLLRARSELLQGAGDLTAAHDAAEGAVRTHLAYGTGFGAVCAAEQLAVLEAETGRLIRAARLLGAVDGLGLAGPPAPYREPARRRCEALLTAGLPQPRREQAYASGARVGLRGLVRTV</sequence>
<dbReference type="PANTHER" id="PTHR47691">
    <property type="entry name" value="REGULATOR-RELATED"/>
    <property type="match status" value="1"/>
</dbReference>
<dbReference type="AlphaFoldDB" id="A0A7K0CJA0"/>
<dbReference type="OrthoDB" id="4335696at2"/>
<evidence type="ECO:0000313" key="2">
    <source>
        <dbReference type="Proteomes" id="UP000466345"/>
    </source>
</evidence>
<gene>
    <name evidence="1" type="ORF">SRB5_36740</name>
</gene>
<dbReference type="EMBL" id="WEGJ01000013">
    <property type="protein sequence ID" value="MQY13526.1"/>
    <property type="molecule type" value="Genomic_DNA"/>
</dbReference>
<organism evidence="1 2">
    <name type="scientific">Streptomyces smaragdinus</name>
    <dbReference type="NCBI Taxonomy" id="2585196"/>
    <lineage>
        <taxon>Bacteria</taxon>
        <taxon>Bacillati</taxon>
        <taxon>Actinomycetota</taxon>
        <taxon>Actinomycetes</taxon>
        <taxon>Kitasatosporales</taxon>
        <taxon>Streptomycetaceae</taxon>
        <taxon>Streptomyces</taxon>
    </lineage>
</organism>
<protein>
    <submittedName>
        <fullName evidence="1">Uncharacterized protein</fullName>
    </submittedName>
</protein>
<name>A0A7K0CJA0_9ACTN</name>
<dbReference type="Proteomes" id="UP000466345">
    <property type="component" value="Unassembled WGS sequence"/>
</dbReference>
<dbReference type="PANTHER" id="PTHR47691:SF3">
    <property type="entry name" value="HTH-TYPE TRANSCRIPTIONAL REGULATOR RV0890C-RELATED"/>
    <property type="match status" value="1"/>
</dbReference>
<accession>A0A7K0CJA0</accession>